<accession>A0A2K3M4L3</accession>
<reference evidence="1 2" key="2">
    <citation type="journal article" date="2017" name="Front. Plant Sci.">
        <title>Gene Classification and Mining of Molecular Markers Useful in Red Clover (Trifolium pratense) Breeding.</title>
        <authorList>
            <person name="Istvanek J."/>
            <person name="Dluhosova J."/>
            <person name="Dluhos P."/>
            <person name="Patkova L."/>
            <person name="Nedelnik J."/>
            <person name="Repkova J."/>
        </authorList>
    </citation>
    <scope>NUCLEOTIDE SEQUENCE [LARGE SCALE GENOMIC DNA]</scope>
    <source>
        <strain evidence="2">cv. Tatra</strain>
        <tissue evidence="1">Young leaves</tissue>
    </source>
</reference>
<evidence type="ECO:0000313" key="1">
    <source>
        <dbReference type="EMBL" id="PNX85718.1"/>
    </source>
</evidence>
<organism evidence="1 2">
    <name type="scientific">Trifolium pratense</name>
    <name type="common">Red clover</name>
    <dbReference type="NCBI Taxonomy" id="57577"/>
    <lineage>
        <taxon>Eukaryota</taxon>
        <taxon>Viridiplantae</taxon>
        <taxon>Streptophyta</taxon>
        <taxon>Embryophyta</taxon>
        <taxon>Tracheophyta</taxon>
        <taxon>Spermatophyta</taxon>
        <taxon>Magnoliopsida</taxon>
        <taxon>eudicotyledons</taxon>
        <taxon>Gunneridae</taxon>
        <taxon>Pentapetalae</taxon>
        <taxon>rosids</taxon>
        <taxon>fabids</taxon>
        <taxon>Fabales</taxon>
        <taxon>Fabaceae</taxon>
        <taxon>Papilionoideae</taxon>
        <taxon>50 kb inversion clade</taxon>
        <taxon>NPAAA clade</taxon>
        <taxon>Hologalegina</taxon>
        <taxon>IRL clade</taxon>
        <taxon>Trifolieae</taxon>
        <taxon>Trifolium</taxon>
    </lineage>
</organism>
<comment type="caution">
    <text evidence="1">The sequence shown here is derived from an EMBL/GenBank/DDBJ whole genome shotgun (WGS) entry which is preliminary data.</text>
</comment>
<gene>
    <name evidence="1" type="ORF">L195_g041792</name>
</gene>
<protein>
    <submittedName>
        <fullName evidence="1">Uncharacterized protein</fullName>
    </submittedName>
</protein>
<reference evidence="1 2" key="1">
    <citation type="journal article" date="2014" name="Am. J. Bot.">
        <title>Genome assembly and annotation for red clover (Trifolium pratense; Fabaceae).</title>
        <authorList>
            <person name="Istvanek J."/>
            <person name="Jaros M."/>
            <person name="Krenek A."/>
            <person name="Repkova J."/>
        </authorList>
    </citation>
    <scope>NUCLEOTIDE SEQUENCE [LARGE SCALE GENOMIC DNA]</scope>
    <source>
        <strain evidence="2">cv. Tatra</strain>
        <tissue evidence="1">Young leaves</tissue>
    </source>
</reference>
<dbReference type="Proteomes" id="UP000236291">
    <property type="component" value="Unassembled WGS sequence"/>
</dbReference>
<sequence>MNETTSNSQIRNEYQQLRACGITNRRAACLVTTSSLNNFDLSEGRFAALRWFRFQSIEVEEKGMDMWDVSVS</sequence>
<evidence type="ECO:0000313" key="2">
    <source>
        <dbReference type="Proteomes" id="UP000236291"/>
    </source>
</evidence>
<proteinExistence type="predicted"/>
<dbReference type="EMBL" id="ASHM01049435">
    <property type="protein sequence ID" value="PNX85718.1"/>
    <property type="molecule type" value="Genomic_DNA"/>
</dbReference>
<dbReference type="AlphaFoldDB" id="A0A2K3M4L3"/>
<name>A0A2K3M4L3_TRIPR</name>